<evidence type="ECO:0000313" key="2">
    <source>
        <dbReference type="Proteomes" id="UP001203665"/>
    </source>
</evidence>
<comment type="caution">
    <text evidence="1">The sequence shown here is derived from an EMBL/GenBank/DDBJ whole genome shotgun (WGS) entry which is preliminary data.</text>
</comment>
<protein>
    <submittedName>
        <fullName evidence="1">Uncharacterized protein</fullName>
    </submittedName>
</protein>
<keyword evidence="2" id="KW-1185">Reference proteome</keyword>
<reference evidence="1" key="1">
    <citation type="submission" date="2022-06" db="EMBL/GenBank/DDBJ databases">
        <title>Alkalicoccobacillus porphyridii sp. nov., isolated from a marine red alga, Porphyridium purpureum and reclassification of Shouchella plakortidis and Shouchella gibsonii as Alkalicoccobacillus plakortidis comb. nov. and Alkalicoccobacillus gibsonii comb. nov.</title>
        <authorList>
            <person name="Kim K.H."/>
            <person name="Lee J.K."/>
            <person name="Han D.M."/>
            <person name="Baek J.H."/>
            <person name="Jeon C.O."/>
        </authorList>
    </citation>
    <scope>NUCLEOTIDE SEQUENCE</scope>
    <source>
        <strain evidence="1">DSM 19153</strain>
    </source>
</reference>
<organism evidence="1 2">
    <name type="scientific">Alkalicoccobacillus plakortidis</name>
    <dbReference type="NCBI Taxonomy" id="444060"/>
    <lineage>
        <taxon>Bacteria</taxon>
        <taxon>Bacillati</taxon>
        <taxon>Bacillota</taxon>
        <taxon>Bacilli</taxon>
        <taxon>Bacillales</taxon>
        <taxon>Bacillaceae</taxon>
        <taxon>Alkalicoccobacillus</taxon>
    </lineage>
</organism>
<dbReference type="RefSeq" id="WP_251610965.1">
    <property type="nucleotide sequence ID" value="NZ_JAMQJY010000003.1"/>
</dbReference>
<accession>A0ABT0XNM2</accession>
<dbReference type="EMBL" id="JAMQJY010000003">
    <property type="protein sequence ID" value="MCM2677310.1"/>
    <property type="molecule type" value="Genomic_DNA"/>
</dbReference>
<dbReference type="Proteomes" id="UP001203665">
    <property type="component" value="Unassembled WGS sequence"/>
</dbReference>
<gene>
    <name evidence="1" type="ORF">NDM98_18955</name>
</gene>
<evidence type="ECO:0000313" key="1">
    <source>
        <dbReference type="EMBL" id="MCM2677310.1"/>
    </source>
</evidence>
<name>A0ABT0XNM2_9BACI</name>
<sequence length="166" mass="18438">MRNQRFDYKKKMKNQNRDRSRRTLMKRASTLTLATTLALSVPVTSLSLNVSGTQIVGSQTAYAQGGNLIDPRINRDVSIYKDDRGERVELQLSLSGSLNTSLDEIGDQDLIFTVQLPSDFNNIFGTEEFANSFFYLAPNGPIVDSNGSYVVSLPEVTVSEVEFDST</sequence>
<proteinExistence type="predicted"/>